<dbReference type="SMART" id="SM00450">
    <property type="entry name" value="RHOD"/>
    <property type="match status" value="1"/>
</dbReference>
<reference evidence="5 6" key="1">
    <citation type="journal article" date="2017" name="PLoS Biol.">
        <title>The sea cucumber genome provides insights into morphological evolution and visceral regeneration.</title>
        <authorList>
            <person name="Zhang X."/>
            <person name="Sun L."/>
            <person name="Yuan J."/>
            <person name="Sun Y."/>
            <person name="Gao Y."/>
            <person name="Zhang L."/>
            <person name="Li S."/>
            <person name="Dai H."/>
            <person name="Hamel J.F."/>
            <person name="Liu C."/>
            <person name="Yu Y."/>
            <person name="Liu S."/>
            <person name="Lin W."/>
            <person name="Guo K."/>
            <person name="Jin S."/>
            <person name="Xu P."/>
            <person name="Storey K.B."/>
            <person name="Huan P."/>
            <person name="Zhang T."/>
            <person name="Zhou Y."/>
            <person name="Zhang J."/>
            <person name="Lin C."/>
            <person name="Li X."/>
            <person name="Xing L."/>
            <person name="Huo D."/>
            <person name="Sun M."/>
            <person name="Wang L."/>
            <person name="Mercier A."/>
            <person name="Li F."/>
            <person name="Yang H."/>
            <person name="Xiang J."/>
        </authorList>
    </citation>
    <scope>NUCLEOTIDE SEQUENCE [LARGE SCALE GENOMIC DNA]</scope>
    <source>
        <strain evidence="5">Shaxun</strain>
        <tissue evidence="5">Muscle</tissue>
    </source>
</reference>
<dbReference type="GO" id="GO:0005524">
    <property type="term" value="F:ATP binding"/>
    <property type="evidence" value="ECO:0007669"/>
    <property type="project" value="InterPro"/>
</dbReference>
<evidence type="ECO:0000259" key="4">
    <source>
        <dbReference type="PROSITE" id="PS50206"/>
    </source>
</evidence>
<evidence type="ECO:0000313" key="6">
    <source>
        <dbReference type="Proteomes" id="UP000230750"/>
    </source>
</evidence>
<feature type="domain" description="Rab-GAP TBC" evidence="3">
    <location>
        <begin position="480"/>
        <end position="665"/>
    </location>
</feature>
<feature type="domain" description="Protein kinase" evidence="2">
    <location>
        <begin position="1"/>
        <end position="275"/>
    </location>
</feature>
<dbReference type="Gene3D" id="1.10.8.270">
    <property type="entry name" value="putative rabgap domain of human tbc1 domain family member 14 like domains"/>
    <property type="match status" value="1"/>
</dbReference>
<dbReference type="EMBL" id="MRZV01000401">
    <property type="protein sequence ID" value="PIK50869.1"/>
    <property type="molecule type" value="Genomic_DNA"/>
</dbReference>
<evidence type="ECO:0000313" key="5">
    <source>
        <dbReference type="EMBL" id="PIK50869.1"/>
    </source>
</evidence>
<dbReference type="SMART" id="SM00164">
    <property type="entry name" value="TBC"/>
    <property type="match status" value="1"/>
</dbReference>
<dbReference type="SUPFAM" id="SSF56112">
    <property type="entry name" value="Protein kinase-like (PK-like)"/>
    <property type="match status" value="1"/>
</dbReference>
<dbReference type="PROSITE" id="PS50011">
    <property type="entry name" value="PROTEIN_KINASE_DOM"/>
    <property type="match status" value="1"/>
</dbReference>
<dbReference type="PANTHER" id="PTHR22957:SF168">
    <property type="entry name" value="TBC DOMAIN-CONTAINING PROTEIN KINASE-LIKE PROTEIN"/>
    <property type="match status" value="1"/>
</dbReference>
<organism evidence="5 6">
    <name type="scientific">Stichopus japonicus</name>
    <name type="common">Sea cucumber</name>
    <dbReference type="NCBI Taxonomy" id="307972"/>
    <lineage>
        <taxon>Eukaryota</taxon>
        <taxon>Metazoa</taxon>
        <taxon>Echinodermata</taxon>
        <taxon>Eleutherozoa</taxon>
        <taxon>Echinozoa</taxon>
        <taxon>Holothuroidea</taxon>
        <taxon>Aspidochirotacea</taxon>
        <taxon>Aspidochirotida</taxon>
        <taxon>Stichopodidae</taxon>
        <taxon>Apostichopus</taxon>
    </lineage>
</organism>
<evidence type="ECO:0008006" key="7">
    <source>
        <dbReference type="Google" id="ProtNLM"/>
    </source>
</evidence>
<dbReference type="GO" id="GO:0005096">
    <property type="term" value="F:GTPase activator activity"/>
    <property type="evidence" value="ECO:0007669"/>
    <property type="project" value="UniProtKB-KW"/>
</dbReference>
<evidence type="ECO:0000259" key="2">
    <source>
        <dbReference type="PROSITE" id="PS50011"/>
    </source>
</evidence>
<feature type="domain" description="Rhodanese" evidence="4">
    <location>
        <begin position="805"/>
        <end position="904"/>
    </location>
</feature>
<comment type="caution">
    <text evidence="5">The sequence shown here is derived from an EMBL/GenBank/DDBJ whole genome shotgun (WGS) entry which is preliminary data.</text>
</comment>
<dbReference type="OrthoDB" id="1668230at2759"/>
<dbReference type="SUPFAM" id="SSF52821">
    <property type="entry name" value="Rhodanese/Cell cycle control phosphatase"/>
    <property type="match status" value="1"/>
</dbReference>
<dbReference type="InterPro" id="IPR000195">
    <property type="entry name" value="Rab-GAP-TBC_dom"/>
</dbReference>
<dbReference type="InterPro" id="IPR000719">
    <property type="entry name" value="Prot_kinase_dom"/>
</dbReference>
<dbReference type="PROSITE" id="PS50206">
    <property type="entry name" value="RHODANESE_3"/>
    <property type="match status" value="1"/>
</dbReference>
<dbReference type="Pfam" id="PF00069">
    <property type="entry name" value="Pkinase"/>
    <property type="match status" value="1"/>
</dbReference>
<dbReference type="FunFam" id="3.40.250.10:FF:000018">
    <property type="entry name" value="TBC domain-containing protein kinase-like protein"/>
    <property type="match status" value="1"/>
</dbReference>
<proteinExistence type="predicted"/>
<dbReference type="PROSITE" id="PS50086">
    <property type="entry name" value="TBC_RABGAP"/>
    <property type="match status" value="1"/>
</dbReference>
<dbReference type="SUPFAM" id="SSF47923">
    <property type="entry name" value="Ypt/Rab-GAP domain of gyp1p"/>
    <property type="match status" value="2"/>
</dbReference>
<dbReference type="Gene3D" id="3.40.250.10">
    <property type="entry name" value="Rhodanese-like domain"/>
    <property type="match status" value="1"/>
</dbReference>
<dbReference type="FunFam" id="1.10.8.270:FF:000044">
    <property type="entry name" value="TBC Kinase homolog"/>
    <property type="match status" value="1"/>
</dbReference>
<dbReference type="Proteomes" id="UP000230750">
    <property type="component" value="Unassembled WGS sequence"/>
</dbReference>
<keyword evidence="1" id="KW-0343">GTPase activation</keyword>
<dbReference type="InterPro" id="IPR035969">
    <property type="entry name" value="Rab-GAP_TBC_sf"/>
</dbReference>
<dbReference type="AlphaFoldDB" id="A0A2G8KS85"/>
<gene>
    <name evidence="5" type="ORF">BSL78_12250</name>
</gene>
<dbReference type="Gene3D" id="1.10.472.80">
    <property type="entry name" value="Ypt/Rab-GAP domain of gyp1p, domain 3"/>
    <property type="match status" value="1"/>
</dbReference>
<evidence type="ECO:0000256" key="1">
    <source>
        <dbReference type="ARBA" id="ARBA00022468"/>
    </source>
</evidence>
<dbReference type="PANTHER" id="PTHR22957">
    <property type="entry name" value="TBC1 DOMAIN FAMILY MEMBER GTPASE-ACTIVATING PROTEIN"/>
    <property type="match status" value="1"/>
</dbReference>
<dbReference type="InterPro" id="IPR036873">
    <property type="entry name" value="Rhodanese-like_dom_sf"/>
</dbReference>
<sequence length="908" mass="102974">MCKNSMQPLGNSCLGVSTFFASSHADDQCGADGLPLTPNSIKVQGRFQWLKVLYHPRLCQYLDLVRGKHERLILVTEHYKKCLAEEAEDDTFTDENNFLRLAYETIEGLAHIHDNGFVHRNLHPKNILLDTEGRVKLSNYAVYYITGCGADVNFPVGYPAYMAPEVLMAGPSSSSSCPPSGPKSDVWSLGVILLEVALKFKIWPNLSLPQLLAKILLLGKYGTSQHPLDSILKEHSMAEKFENLPLNIRYLIRLCLELLMSNRPSAKDLLKNNVFGKFSPSKCLSKSSSQCSSVRAYVVKILKYHSTSRISNYRFASKLDPARNGEEDYLAERSLKEVYYLWGLAGGDLENELRKHGFLQRSPPICSLPNLVTEYGDILGLERDRSSLYDDTVITLSLDQLRKRLEHIPPEDYYPLIEGEEMQQMSQSQSSNDLKELSQLPLVIREKDIDYQLHRIVLFDRLLKGYPHTIQRIKVETRRDMPPLYRAEAWAAILEVSGDFMSEYDAIDKESPLPIDSQLLIDIRRCHQYDEILYSPKAHSKLKRILKCWLISNPHLVYWQGQDSVCAPFLYLNFNNEALAFACCSAFIRKYLHKFYASDNSAVLDEYLAVFSHLIAFHDPELSNHMRSISLEPKLFATKWFLTMFAHVFPLHKIFHLYDTLLLGNSSFPLCVGVAILQQMRDYLLMEDFSACILIISDMPEIDIERCVQDSIRIFCHTPKSATYRQHSRPPAKKEDSSIFSMKQISYYTTDVNEMPRSELSREPLSLEELQAERCPRISAEDLLELCGLTGIENSRSPTRKSKSSKPIILILDIRNSEDFSRGHIPSSINMPFNQAFAPEGDLVPCHGVTQLNSHKGRVVVVVGNRGNNAPNFAAQLVMLGYPKVSVMHGGIECLKATGILSVSSPDL</sequence>
<dbReference type="STRING" id="307972.A0A2G8KS85"/>
<dbReference type="Pfam" id="PF00581">
    <property type="entry name" value="Rhodanese"/>
    <property type="match status" value="1"/>
</dbReference>
<dbReference type="InterPro" id="IPR001763">
    <property type="entry name" value="Rhodanese-like_dom"/>
</dbReference>
<keyword evidence="6" id="KW-1185">Reference proteome</keyword>
<dbReference type="Gene3D" id="1.10.510.10">
    <property type="entry name" value="Transferase(Phosphotransferase) domain 1"/>
    <property type="match status" value="1"/>
</dbReference>
<accession>A0A2G8KS85</accession>
<evidence type="ECO:0000259" key="3">
    <source>
        <dbReference type="PROSITE" id="PS50086"/>
    </source>
</evidence>
<dbReference type="Pfam" id="PF00566">
    <property type="entry name" value="RabGAP-TBC"/>
    <property type="match status" value="1"/>
</dbReference>
<dbReference type="InterPro" id="IPR011009">
    <property type="entry name" value="Kinase-like_dom_sf"/>
</dbReference>
<name>A0A2G8KS85_STIJA</name>
<protein>
    <recommendedName>
        <fullName evidence="7">TBC domain-containing protein kinase-like protein</fullName>
    </recommendedName>
</protein>
<dbReference type="FunFam" id="1.10.472.80:FF:000015">
    <property type="entry name" value="TBC domain-containing protein kinase-like protein"/>
    <property type="match status" value="1"/>
</dbReference>
<dbReference type="GO" id="GO:0004672">
    <property type="term" value="F:protein kinase activity"/>
    <property type="evidence" value="ECO:0007669"/>
    <property type="project" value="InterPro"/>
</dbReference>